<feature type="transmembrane region" description="Helical" evidence="1">
    <location>
        <begin position="24"/>
        <end position="42"/>
    </location>
</feature>
<evidence type="ECO:0000256" key="1">
    <source>
        <dbReference type="SAM" id="Phobius"/>
    </source>
</evidence>
<gene>
    <name evidence="2" type="ordered locus">Ppha_0960</name>
</gene>
<dbReference type="EMBL" id="CP001110">
    <property type="protein sequence ID" value="ACF43247.1"/>
    <property type="molecule type" value="Genomic_DNA"/>
</dbReference>
<protein>
    <submittedName>
        <fullName evidence="2">Uncharacterized protein</fullName>
    </submittedName>
</protein>
<evidence type="ECO:0000313" key="2">
    <source>
        <dbReference type="EMBL" id="ACF43247.1"/>
    </source>
</evidence>
<reference evidence="2 3" key="1">
    <citation type="submission" date="2008-06" db="EMBL/GenBank/DDBJ databases">
        <title>Complete sequence of Pelodictyon phaeoclathratiforme BU-1.</title>
        <authorList>
            <consortium name="US DOE Joint Genome Institute"/>
            <person name="Lucas S."/>
            <person name="Copeland A."/>
            <person name="Lapidus A."/>
            <person name="Glavina del Rio T."/>
            <person name="Dalin E."/>
            <person name="Tice H."/>
            <person name="Bruce D."/>
            <person name="Goodwin L."/>
            <person name="Pitluck S."/>
            <person name="Schmutz J."/>
            <person name="Larimer F."/>
            <person name="Land M."/>
            <person name="Hauser L."/>
            <person name="Kyrpides N."/>
            <person name="Mikhailova N."/>
            <person name="Liu Z."/>
            <person name="Li T."/>
            <person name="Zhao F."/>
            <person name="Overmann J."/>
            <person name="Bryant D.A."/>
            <person name="Richardson P."/>
        </authorList>
    </citation>
    <scope>NUCLEOTIDE SEQUENCE [LARGE SCALE GENOMIC DNA]</scope>
    <source>
        <strain evidence="3">DSM 5477 / BU-1</strain>
    </source>
</reference>
<keyword evidence="3" id="KW-1185">Reference proteome</keyword>
<dbReference type="KEGG" id="pph:Ppha_0960"/>
<keyword evidence="1" id="KW-0812">Transmembrane</keyword>
<evidence type="ECO:0000313" key="3">
    <source>
        <dbReference type="Proteomes" id="UP000002724"/>
    </source>
</evidence>
<dbReference type="HOGENOM" id="CLU_3171319_0_0_10"/>
<dbReference type="AlphaFoldDB" id="B4SFJ2"/>
<proteinExistence type="predicted"/>
<sequence length="47" mass="5228">MSSASFSDALDAENCVGQYDTARYYVYGSIANMIMYIFICRASSIID</sequence>
<keyword evidence="1" id="KW-1133">Transmembrane helix</keyword>
<name>B4SFJ2_PELPB</name>
<dbReference type="STRING" id="324925.Ppha_0960"/>
<organism evidence="2 3">
    <name type="scientific">Pelodictyon phaeoclathratiforme (strain DSM 5477 / BU-1)</name>
    <dbReference type="NCBI Taxonomy" id="324925"/>
    <lineage>
        <taxon>Bacteria</taxon>
        <taxon>Pseudomonadati</taxon>
        <taxon>Chlorobiota</taxon>
        <taxon>Chlorobiia</taxon>
        <taxon>Chlorobiales</taxon>
        <taxon>Chlorobiaceae</taxon>
        <taxon>Chlorobium/Pelodictyon group</taxon>
        <taxon>Pelodictyon</taxon>
    </lineage>
</organism>
<accession>B4SFJ2</accession>
<keyword evidence="1" id="KW-0472">Membrane</keyword>
<dbReference type="Proteomes" id="UP000002724">
    <property type="component" value="Chromosome"/>
</dbReference>